<reference evidence="1 2" key="1">
    <citation type="journal article" date="2019" name="Genome Biol. Evol.">
        <title>Insights into the evolution of the New World diploid cottons (Gossypium, subgenus Houzingenia) based on genome sequencing.</title>
        <authorList>
            <person name="Grover C.E."/>
            <person name="Arick M.A. 2nd"/>
            <person name="Thrash A."/>
            <person name="Conover J.L."/>
            <person name="Sanders W.S."/>
            <person name="Peterson D.G."/>
            <person name="Frelichowski J.E."/>
            <person name="Scheffler J.A."/>
            <person name="Scheffler B.E."/>
            <person name="Wendel J.F."/>
        </authorList>
    </citation>
    <scope>NUCLEOTIDE SEQUENCE [LARGE SCALE GENOMIC DNA]</scope>
    <source>
        <strain evidence="1">0</strain>
        <tissue evidence="1">Leaf</tissue>
    </source>
</reference>
<comment type="caution">
    <text evidence="1">The sequence shown here is derived from an EMBL/GenBank/DDBJ whole genome shotgun (WGS) entry which is preliminary data.</text>
</comment>
<gene>
    <name evidence="1" type="ORF">Gohar_022099</name>
</gene>
<accession>A0A7J9I8T4</accession>
<dbReference type="AlphaFoldDB" id="A0A7J9I8T4"/>
<dbReference type="EMBL" id="JABFAD010042205">
    <property type="protein sequence ID" value="MBA0817545.1"/>
    <property type="molecule type" value="Genomic_DNA"/>
</dbReference>
<sequence length="30" mass="3666">MLMMRSQIFLIDLTKGSRPFLQSWLRRLDL</sequence>
<name>A0A7J9I8T4_9ROSI</name>
<protein>
    <submittedName>
        <fullName evidence="1">Uncharacterized protein</fullName>
    </submittedName>
</protein>
<dbReference type="OrthoDB" id="1430424at2759"/>
<evidence type="ECO:0000313" key="1">
    <source>
        <dbReference type="EMBL" id="MBA0817545.1"/>
    </source>
</evidence>
<evidence type="ECO:0000313" key="2">
    <source>
        <dbReference type="Proteomes" id="UP000593560"/>
    </source>
</evidence>
<dbReference type="Proteomes" id="UP000593560">
    <property type="component" value="Unassembled WGS sequence"/>
</dbReference>
<keyword evidence="2" id="KW-1185">Reference proteome</keyword>
<organism evidence="1 2">
    <name type="scientific">Gossypium harknessii</name>
    <dbReference type="NCBI Taxonomy" id="34285"/>
    <lineage>
        <taxon>Eukaryota</taxon>
        <taxon>Viridiplantae</taxon>
        <taxon>Streptophyta</taxon>
        <taxon>Embryophyta</taxon>
        <taxon>Tracheophyta</taxon>
        <taxon>Spermatophyta</taxon>
        <taxon>Magnoliopsida</taxon>
        <taxon>eudicotyledons</taxon>
        <taxon>Gunneridae</taxon>
        <taxon>Pentapetalae</taxon>
        <taxon>rosids</taxon>
        <taxon>malvids</taxon>
        <taxon>Malvales</taxon>
        <taxon>Malvaceae</taxon>
        <taxon>Malvoideae</taxon>
        <taxon>Gossypium</taxon>
    </lineage>
</organism>
<proteinExistence type="predicted"/>